<comment type="caution">
    <text evidence="9">The sequence shown here is derived from an EMBL/GenBank/DDBJ whole genome shotgun (WGS) entry which is preliminary data.</text>
</comment>
<evidence type="ECO:0000256" key="8">
    <source>
        <dbReference type="SAM" id="Phobius"/>
    </source>
</evidence>
<feature type="transmembrane region" description="Helical" evidence="8">
    <location>
        <begin position="272"/>
        <end position="292"/>
    </location>
</feature>
<dbReference type="InterPro" id="IPR002549">
    <property type="entry name" value="AI-2E-like"/>
</dbReference>
<accession>A0A917E2F1</accession>
<evidence type="ECO:0000256" key="3">
    <source>
        <dbReference type="ARBA" id="ARBA00022448"/>
    </source>
</evidence>
<evidence type="ECO:0000256" key="1">
    <source>
        <dbReference type="ARBA" id="ARBA00004651"/>
    </source>
</evidence>
<comment type="similarity">
    <text evidence="2">Belongs to the autoinducer-2 exporter (AI-2E) (TC 2.A.86) family.</text>
</comment>
<reference evidence="9" key="1">
    <citation type="journal article" date="2014" name="Int. J. Syst. Evol. Microbiol.">
        <title>Complete genome sequence of Corynebacterium casei LMG S-19264T (=DSM 44701T), isolated from a smear-ripened cheese.</title>
        <authorList>
            <consortium name="US DOE Joint Genome Institute (JGI-PGF)"/>
            <person name="Walter F."/>
            <person name="Albersmeier A."/>
            <person name="Kalinowski J."/>
            <person name="Ruckert C."/>
        </authorList>
    </citation>
    <scope>NUCLEOTIDE SEQUENCE</scope>
    <source>
        <strain evidence="9">CGMCC 1.15367</strain>
    </source>
</reference>
<feature type="transmembrane region" description="Helical" evidence="8">
    <location>
        <begin position="179"/>
        <end position="198"/>
    </location>
</feature>
<dbReference type="AlphaFoldDB" id="A0A917E2F1"/>
<evidence type="ECO:0000256" key="7">
    <source>
        <dbReference type="ARBA" id="ARBA00023136"/>
    </source>
</evidence>
<keyword evidence="5 8" id="KW-0812">Transmembrane</keyword>
<dbReference type="EMBL" id="BMIQ01000001">
    <property type="protein sequence ID" value="GGD94026.1"/>
    <property type="molecule type" value="Genomic_DNA"/>
</dbReference>
<dbReference type="GO" id="GO:0005886">
    <property type="term" value="C:plasma membrane"/>
    <property type="evidence" value="ECO:0007669"/>
    <property type="project" value="UniProtKB-SubCell"/>
</dbReference>
<dbReference type="PANTHER" id="PTHR21716">
    <property type="entry name" value="TRANSMEMBRANE PROTEIN"/>
    <property type="match status" value="1"/>
</dbReference>
<feature type="transmembrane region" description="Helical" evidence="8">
    <location>
        <begin position="68"/>
        <end position="89"/>
    </location>
</feature>
<evidence type="ECO:0000313" key="9">
    <source>
        <dbReference type="EMBL" id="GGD94026.1"/>
    </source>
</evidence>
<keyword evidence="4" id="KW-1003">Cell membrane</keyword>
<gene>
    <name evidence="9" type="ORF">GCM10011390_10940</name>
</gene>
<protein>
    <submittedName>
        <fullName evidence="9">ABC transporter permease</fullName>
    </submittedName>
</protein>
<reference evidence="9" key="2">
    <citation type="submission" date="2020-09" db="EMBL/GenBank/DDBJ databases">
        <authorList>
            <person name="Sun Q."/>
            <person name="Zhou Y."/>
        </authorList>
    </citation>
    <scope>NUCLEOTIDE SEQUENCE</scope>
    <source>
        <strain evidence="9">CGMCC 1.15367</strain>
    </source>
</reference>
<name>A0A917E2F1_9HYPH</name>
<feature type="transmembrane region" description="Helical" evidence="8">
    <location>
        <begin position="39"/>
        <end position="61"/>
    </location>
</feature>
<feature type="transmembrane region" description="Helical" evidence="8">
    <location>
        <begin position="329"/>
        <end position="362"/>
    </location>
</feature>
<feature type="transmembrane region" description="Helical" evidence="8">
    <location>
        <begin position="238"/>
        <end position="266"/>
    </location>
</feature>
<keyword evidence="3" id="KW-0813">Transport</keyword>
<proteinExistence type="inferred from homology"/>
<dbReference type="Proteomes" id="UP000644699">
    <property type="component" value="Unassembled WGS sequence"/>
</dbReference>
<comment type="subcellular location">
    <subcellularLocation>
        <location evidence="1">Cell membrane</location>
        <topology evidence="1">Multi-pass membrane protein</topology>
    </subcellularLocation>
</comment>
<evidence type="ECO:0000256" key="2">
    <source>
        <dbReference type="ARBA" id="ARBA00009773"/>
    </source>
</evidence>
<keyword evidence="10" id="KW-1185">Reference proteome</keyword>
<dbReference type="Pfam" id="PF01594">
    <property type="entry name" value="AI-2E_transport"/>
    <property type="match status" value="1"/>
</dbReference>
<evidence type="ECO:0000256" key="4">
    <source>
        <dbReference type="ARBA" id="ARBA00022475"/>
    </source>
</evidence>
<feature type="transmembrane region" description="Helical" evidence="8">
    <location>
        <begin position="299"/>
        <end position="317"/>
    </location>
</feature>
<feature type="transmembrane region" description="Helical" evidence="8">
    <location>
        <begin position="12"/>
        <end position="33"/>
    </location>
</feature>
<evidence type="ECO:0000256" key="6">
    <source>
        <dbReference type="ARBA" id="ARBA00022989"/>
    </source>
</evidence>
<dbReference type="RefSeq" id="WP_188907160.1">
    <property type="nucleotide sequence ID" value="NZ_BMIQ01000001.1"/>
</dbReference>
<evidence type="ECO:0000256" key="5">
    <source>
        <dbReference type="ARBA" id="ARBA00022692"/>
    </source>
</evidence>
<sequence>MDIVTSQKLRTALPLFNALAISLLILAVGTILYLGREIFVPFALAILLSFSLAPIVNMLLFLRVPQGLAIAGAVLTALVAIGLVGFVILNQLSALATELPTYQTTMQKKIEGLASSTDSQRGPFGNLVVMLNEMRENVVNIGEAHRETAAREAAPEPTVVRLEENSSPFATVGTVVSPLLHPLATVGIVFIFAMFILAQREDLRNRFIRLAGTDDLQQTTAAIDDAARRLGKLLLTQLAVNTCFGLVISLGLLVIGVPSPFLWGILAGILRFVPYVGAVIGGSLPLVLAFAVDPGWSMAIWTVVLFLAVEPILGHVIEPLLYGHSSGLSPIAVILAAAIWALIWGPVGLILATPLTICLVVMGRYVPRLKVIDIMLGDRPALSPSQIFYQRMLGGATREAASQARDFLKERALATYYDEIALEGLRLAHEDVARFAVQGERLETLRRSTLGLVATLDAIDSPLPKGGSLRPEAAAAVDAVGPDSMPARIVRHRNELAPEWRGEIPVVCVAGNNPLDLPIAAMLAQVLTKHGLKSDVTTVQDLADSLPQQDRVASTALVCLCFVEPLSTLHLRHMARQVHRKAPHAHVMIGIWRQRDPQMVATLQQKLHVSGVVTSLTEALAAVLNLSGTKRLPATAPALSMQKAGALVESTPAE</sequence>
<keyword evidence="7 8" id="KW-0472">Membrane</keyword>
<evidence type="ECO:0000313" key="10">
    <source>
        <dbReference type="Proteomes" id="UP000644699"/>
    </source>
</evidence>
<dbReference type="PANTHER" id="PTHR21716:SF53">
    <property type="entry name" value="PERMEASE PERM-RELATED"/>
    <property type="match status" value="1"/>
</dbReference>
<keyword evidence="6 8" id="KW-1133">Transmembrane helix</keyword>
<organism evidence="9 10">
    <name type="scientific">Aureimonas endophytica</name>
    <dbReference type="NCBI Taxonomy" id="2027858"/>
    <lineage>
        <taxon>Bacteria</taxon>
        <taxon>Pseudomonadati</taxon>
        <taxon>Pseudomonadota</taxon>
        <taxon>Alphaproteobacteria</taxon>
        <taxon>Hyphomicrobiales</taxon>
        <taxon>Aurantimonadaceae</taxon>
        <taxon>Aureimonas</taxon>
    </lineage>
</organism>